<evidence type="ECO:0000256" key="1">
    <source>
        <dbReference type="SAM" id="MobiDB-lite"/>
    </source>
</evidence>
<proteinExistence type="predicted"/>
<keyword evidence="2" id="KW-0732">Signal</keyword>
<feature type="signal peptide" evidence="2">
    <location>
        <begin position="1"/>
        <end position="33"/>
    </location>
</feature>
<gene>
    <name evidence="3" type="ORF">VM1G_00322</name>
</gene>
<organism evidence="3 4">
    <name type="scientific">Cytospora mali</name>
    <name type="common">Apple Valsa canker fungus</name>
    <name type="synonym">Valsa mali</name>
    <dbReference type="NCBI Taxonomy" id="578113"/>
    <lineage>
        <taxon>Eukaryota</taxon>
        <taxon>Fungi</taxon>
        <taxon>Dikarya</taxon>
        <taxon>Ascomycota</taxon>
        <taxon>Pezizomycotina</taxon>
        <taxon>Sordariomycetes</taxon>
        <taxon>Sordariomycetidae</taxon>
        <taxon>Diaporthales</taxon>
        <taxon>Cytosporaceae</taxon>
        <taxon>Cytospora</taxon>
    </lineage>
</organism>
<feature type="region of interest" description="Disordered" evidence="1">
    <location>
        <begin position="135"/>
        <end position="190"/>
    </location>
</feature>
<dbReference type="EMBL" id="CM003098">
    <property type="protein sequence ID" value="KUI65515.1"/>
    <property type="molecule type" value="Genomic_DNA"/>
</dbReference>
<accession>A0A194VNV4</accession>
<evidence type="ECO:0000313" key="4">
    <source>
        <dbReference type="Proteomes" id="UP000078559"/>
    </source>
</evidence>
<evidence type="ECO:0000313" key="3">
    <source>
        <dbReference type="EMBL" id="KUI65515.1"/>
    </source>
</evidence>
<sequence length="190" mass="21634">MSFFILFLEILGSLLLHFTWLAITNTLNSGAWSINPSETTVKQEGAEDQDQAQAPIQAQVEVEAALNAQNDVHHEGDKAETFQTEKFPEYDDPFKRTSHPFWRQGWYDTKKGFFVIYDGRWHMFREQPFPYLNHGQDNSPAGLRGVTASRVVQTDRQRKPNNSGARKKGGDAHNAKGKTANVRAVRTREE</sequence>
<feature type="chain" id="PRO_5008266687" evidence="2">
    <location>
        <begin position="34"/>
        <end position="190"/>
    </location>
</feature>
<dbReference type="OrthoDB" id="5242722at2759"/>
<dbReference type="Proteomes" id="UP000078559">
    <property type="component" value="Chromosome 1"/>
</dbReference>
<keyword evidence="4" id="KW-1185">Reference proteome</keyword>
<reference evidence="3" key="1">
    <citation type="submission" date="2014-12" db="EMBL/GenBank/DDBJ databases">
        <title>Genome Sequence of Valsa Canker Pathogens Uncovers a Specific Adaption of Colonization on Woody Bark.</title>
        <authorList>
            <person name="Yin Z."/>
            <person name="Liu H."/>
            <person name="Gao X."/>
            <person name="Li Z."/>
            <person name="Song N."/>
            <person name="Ke X."/>
            <person name="Dai Q."/>
            <person name="Wu Y."/>
            <person name="Sun Y."/>
            <person name="Xu J.-R."/>
            <person name="Kang Z.K."/>
            <person name="Wang L."/>
            <person name="Huang L."/>
        </authorList>
    </citation>
    <scope>NUCLEOTIDE SEQUENCE [LARGE SCALE GENOMIC DNA]</scope>
    <source>
        <strain evidence="3">03-8</strain>
    </source>
</reference>
<protein>
    <submittedName>
        <fullName evidence="3">Uncharacterized protein</fullName>
    </submittedName>
</protein>
<dbReference type="AlphaFoldDB" id="A0A194VNV4"/>
<evidence type="ECO:0000256" key="2">
    <source>
        <dbReference type="SAM" id="SignalP"/>
    </source>
</evidence>
<name>A0A194VNV4_CYTMA</name>